<keyword evidence="6 12" id="KW-1003">Cell membrane</keyword>
<dbReference type="PANTHER" id="PTHR43229:SF2">
    <property type="entry name" value="NODULATION PROTEIN J"/>
    <property type="match status" value="1"/>
</dbReference>
<sequence>MLPQLSKRTLAVWRRNFLVWKKMAIPSLLGNLADPMIYLFGLGYGLGSLLPQVAGVPYIAFLASGTVCASTMNAASFEALYSAFSRMQMQRTWEAILYAPVALDDVLAGEWLWAAAKATLSGSAILLVVSLLGFVASPLALWALPVIFLTGLTFSALGLIITALAPSYDFFMYYFTLFLTPMVLLCGVFFPQEQLPFLVQSVAAWLPLTHAVALVRPLLFGQVPSHIALHVGALLIITGGAFWIALRLTQRRLLK</sequence>
<keyword evidence="15" id="KW-1185">Reference proteome</keyword>
<evidence type="ECO:0000313" key="14">
    <source>
        <dbReference type="EMBL" id="AJP49377.1"/>
    </source>
</evidence>
<feature type="domain" description="ABC transmembrane type-2" evidence="13">
    <location>
        <begin position="26"/>
        <end position="252"/>
    </location>
</feature>
<comment type="similarity">
    <text evidence="2">Belongs to the ABC-2 integral membrane protein family. Lipooligosaccharide exporter (TC 3.A.1.102) subfamily.</text>
</comment>
<evidence type="ECO:0000256" key="2">
    <source>
        <dbReference type="ARBA" id="ARBA00008394"/>
    </source>
</evidence>
<evidence type="ECO:0000256" key="12">
    <source>
        <dbReference type="RuleBase" id="RU361157"/>
    </source>
</evidence>
<evidence type="ECO:0000256" key="8">
    <source>
        <dbReference type="ARBA" id="ARBA00022692"/>
    </source>
</evidence>
<comment type="subunit">
    <text evidence="3">The complex is composed of two ATP-binding proteins (NodI) and two transmembrane proteins (NodJ).</text>
</comment>
<dbReference type="KEGG" id="rbu:PG1C_03325"/>
<dbReference type="PANTHER" id="PTHR43229">
    <property type="entry name" value="NODULATION PROTEIN J"/>
    <property type="match status" value="1"/>
</dbReference>
<keyword evidence="7" id="KW-0997">Cell inner membrane</keyword>
<dbReference type="PIRSF" id="PIRSF006648">
    <property type="entry name" value="DrrB"/>
    <property type="match status" value="1"/>
</dbReference>
<feature type="transmembrane region" description="Helical" evidence="12">
    <location>
        <begin position="227"/>
        <end position="246"/>
    </location>
</feature>
<dbReference type="HOGENOM" id="CLU_039483_3_1_4"/>
<evidence type="ECO:0000313" key="15">
    <source>
        <dbReference type="Proteomes" id="UP000061603"/>
    </source>
</evidence>
<evidence type="ECO:0000256" key="1">
    <source>
        <dbReference type="ARBA" id="ARBA00004429"/>
    </source>
</evidence>
<keyword evidence="9 12" id="KW-1133">Transmembrane helix</keyword>
<reference evidence="14 15" key="1">
    <citation type="journal article" date="2015" name="Genome Announc.">
        <title>Complete Genome Sequence of a Novel Bacterium within the Family Rhodocyclaceae That Degrades Polycyclic Aromatic Hydrocarbons.</title>
        <authorList>
            <person name="Singleton D.R."/>
            <person name="Dickey A.N."/>
            <person name="Scholl E.H."/>
            <person name="Wright F.A."/>
            <person name="Aitken M.D."/>
        </authorList>
    </citation>
    <scope>NUCLEOTIDE SEQUENCE [LARGE SCALE GENOMIC DNA]</scope>
    <source>
        <strain evidence="15">PG1-Ca6</strain>
    </source>
</reference>
<proteinExistence type="inferred from homology"/>
<dbReference type="InterPro" id="IPR005981">
    <property type="entry name" value="ABC_transptNodJ"/>
</dbReference>
<dbReference type="AlphaFoldDB" id="A0A0C5J2T4"/>
<dbReference type="GO" id="GO:0140359">
    <property type="term" value="F:ABC-type transporter activity"/>
    <property type="evidence" value="ECO:0007669"/>
    <property type="project" value="InterPro"/>
</dbReference>
<evidence type="ECO:0000256" key="9">
    <source>
        <dbReference type="ARBA" id="ARBA00022989"/>
    </source>
</evidence>
<feature type="transmembrane region" description="Helical" evidence="12">
    <location>
        <begin position="120"/>
        <end position="139"/>
    </location>
</feature>
<dbReference type="InterPro" id="IPR013525">
    <property type="entry name" value="ABC2_TM"/>
</dbReference>
<gene>
    <name evidence="14" type="ORF">PG1C_03325</name>
</gene>
<dbReference type="InterPro" id="IPR051784">
    <property type="entry name" value="Nod_factor_ABC_transporter"/>
</dbReference>
<dbReference type="PATRIC" id="fig|1565605.3.peg.698"/>
<comment type="function">
    <text evidence="11">Part of the ABC transporter complex NodIJ involved in the export of the nodulation factors (Nod factors), the bacterial signal molecules that induce symbiosis and subsequent nodulation induction. Nod factors are LCO (lipo-chitin oligosaccharide), a modified beta-1,4-linked N-acetylglucosamine oligosaccharide. This subunit encodes the transporter.</text>
</comment>
<evidence type="ECO:0000259" key="13">
    <source>
        <dbReference type="PROSITE" id="PS51012"/>
    </source>
</evidence>
<evidence type="ECO:0000256" key="4">
    <source>
        <dbReference type="ARBA" id="ARBA00022448"/>
    </source>
</evidence>
<dbReference type="Proteomes" id="UP000061603">
    <property type="component" value="Chromosome"/>
</dbReference>
<feature type="transmembrane region" description="Helical" evidence="12">
    <location>
        <begin position="146"/>
        <end position="165"/>
    </location>
</feature>
<keyword evidence="5" id="KW-0536">Nodulation</keyword>
<dbReference type="InterPro" id="IPR047817">
    <property type="entry name" value="ABC2_TM_bact-type"/>
</dbReference>
<organism evidence="14 15">
    <name type="scientific">Rugosibacter aromaticivorans</name>
    <dbReference type="NCBI Taxonomy" id="1565605"/>
    <lineage>
        <taxon>Bacteria</taxon>
        <taxon>Pseudomonadati</taxon>
        <taxon>Pseudomonadota</taxon>
        <taxon>Betaproteobacteria</taxon>
        <taxon>Nitrosomonadales</taxon>
        <taxon>Sterolibacteriaceae</taxon>
        <taxon>Rugosibacter</taxon>
    </lineage>
</organism>
<dbReference type="GO" id="GO:0043190">
    <property type="term" value="C:ATP-binding cassette (ABC) transporter complex"/>
    <property type="evidence" value="ECO:0007669"/>
    <property type="project" value="InterPro"/>
</dbReference>
<accession>A0A0C5J2T4</accession>
<dbReference type="STRING" id="1565605.PG1C_03325"/>
<comment type="subcellular location">
    <subcellularLocation>
        <location evidence="1 12">Cell inner membrane</location>
        <topology evidence="1 12">Multi-pass membrane protein</topology>
    </subcellularLocation>
</comment>
<dbReference type="NCBIfam" id="TIGR01291">
    <property type="entry name" value="nodJ"/>
    <property type="match status" value="1"/>
</dbReference>
<keyword evidence="8 12" id="KW-0812">Transmembrane</keyword>
<protein>
    <recommendedName>
        <fullName evidence="12">Transport permease protein</fullName>
    </recommendedName>
</protein>
<evidence type="ECO:0000256" key="3">
    <source>
        <dbReference type="ARBA" id="ARBA00011350"/>
    </source>
</evidence>
<evidence type="ECO:0000256" key="5">
    <source>
        <dbReference type="ARBA" id="ARBA00022458"/>
    </source>
</evidence>
<evidence type="ECO:0000256" key="6">
    <source>
        <dbReference type="ARBA" id="ARBA00022475"/>
    </source>
</evidence>
<keyword evidence="4 12" id="KW-0813">Transport</keyword>
<evidence type="ECO:0000256" key="7">
    <source>
        <dbReference type="ARBA" id="ARBA00022519"/>
    </source>
</evidence>
<dbReference type="EMBL" id="CP010554">
    <property type="protein sequence ID" value="AJP49377.1"/>
    <property type="molecule type" value="Genomic_DNA"/>
</dbReference>
<evidence type="ECO:0000256" key="10">
    <source>
        <dbReference type="ARBA" id="ARBA00023136"/>
    </source>
</evidence>
<feature type="transmembrane region" description="Helical" evidence="12">
    <location>
        <begin position="23"/>
        <end position="46"/>
    </location>
</feature>
<dbReference type="InterPro" id="IPR000412">
    <property type="entry name" value="ABC_2_transport"/>
</dbReference>
<dbReference type="PROSITE" id="PS51012">
    <property type="entry name" value="ABC_TM2"/>
    <property type="match status" value="1"/>
</dbReference>
<feature type="transmembrane region" description="Helical" evidence="12">
    <location>
        <begin position="58"/>
        <end position="83"/>
    </location>
</feature>
<dbReference type="GO" id="GO:0015772">
    <property type="term" value="P:oligosaccharide transport"/>
    <property type="evidence" value="ECO:0007669"/>
    <property type="project" value="InterPro"/>
</dbReference>
<dbReference type="PRINTS" id="PR00164">
    <property type="entry name" value="ABC2TRNSPORT"/>
</dbReference>
<feature type="transmembrane region" description="Helical" evidence="12">
    <location>
        <begin position="171"/>
        <end position="190"/>
    </location>
</feature>
<name>A0A0C5J2T4_9PROT</name>
<evidence type="ECO:0000256" key="11">
    <source>
        <dbReference type="ARBA" id="ARBA00025119"/>
    </source>
</evidence>
<dbReference type="Pfam" id="PF01061">
    <property type="entry name" value="ABC2_membrane"/>
    <property type="match status" value="1"/>
</dbReference>
<keyword evidence="10 12" id="KW-0472">Membrane</keyword>